<organism evidence="1">
    <name type="scientific">hydrothermal vent metagenome</name>
    <dbReference type="NCBI Taxonomy" id="652676"/>
    <lineage>
        <taxon>unclassified sequences</taxon>
        <taxon>metagenomes</taxon>
        <taxon>ecological metagenomes</taxon>
    </lineage>
</organism>
<dbReference type="InterPro" id="IPR007922">
    <property type="entry name" value="DciA-like"/>
</dbReference>
<name>A0A3B0VUC4_9ZZZZ</name>
<protein>
    <recommendedName>
        <fullName evidence="2">Zn-ribbon-containing, possibly RNA-binding protein and truncated derivatives</fullName>
    </recommendedName>
</protein>
<reference evidence="1" key="1">
    <citation type="submission" date="2018-06" db="EMBL/GenBank/DDBJ databases">
        <authorList>
            <person name="Zhirakovskaya E."/>
        </authorList>
    </citation>
    <scope>NUCLEOTIDE SEQUENCE</scope>
</reference>
<dbReference type="EMBL" id="UOFA01000022">
    <property type="protein sequence ID" value="VAW43733.1"/>
    <property type="molecule type" value="Genomic_DNA"/>
</dbReference>
<dbReference type="AlphaFoldDB" id="A0A3B0VUC4"/>
<sequence length="102" mass="11751">MRKSRGFHSITDSIAQDKSLSGLIQRANQLKKLNDELQLRLPAQVKGMCRLANIRGETAVFICYTQMEASKIRMYSRSILQIMQAEFKISVKKLQLKVELKH</sequence>
<evidence type="ECO:0000313" key="1">
    <source>
        <dbReference type="EMBL" id="VAW43733.1"/>
    </source>
</evidence>
<gene>
    <name evidence="1" type="ORF">MNBD_GAMMA02-1495</name>
</gene>
<proteinExistence type="predicted"/>
<accession>A0A3B0VUC4</accession>
<evidence type="ECO:0008006" key="2">
    <source>
        <dbReference type="Google" id="ProtNLM"/>
    </source>
</evidence>
<dbReference type="Pfam" id="PF05258">
    <property type="entry name" value="DciA"/>
    <property type="match status" value="1"/>
</dbReference>